<dbReference type="Proteomes" id="UP001314205">
    <property type="component" value="Unassembled WGS sequence"/>
</dbReference>
<dbReference type="SMART" id="SM00355">
    <property type="entry name" value="ZnF_C2H2"/>
    <property type="match status" value="5"/>
</dbReference>
<keyword evidence="2" id="KW-0479">Metal-binding</keyword>
<dbReference type="PROSITE" id="PS00028">
    <property type="entry name" value="ZINC_FINGER_C2H2_1"/>
    <property type="match status" value="3"/>
</dbReference>
<evidence type="ECO:0000256" key="5">
    <source>
        <dbReference type="ARBA" id="ARBA00022833"/>
    </source>
</evidence>
<reference evidence="11 12" key="1">
    <citation type="submission" date="2023-11" db="EMBL/GenBank/DDBJ databases">
        <authorList>
            <person name="Hedman E."/>
            <person name="Englund M."/>
            <person name="Stromberg M."/>
            <person name="Nyberg Akerstrom W."/>
            <person name="Nylinder S."/>
            <person name="Jareborg N."/>
            <person name="Kallberg Y."/>
            <person name="Kronander E."/>
        </authorList>
    </citation>
    <scope>NUCLEOTIDE SEQUENCE [LARGE SCALE GENOMIC DNA]</scope>
</reference>
<dbReference type="PANTHER" id="PTHR47772">
    <property type="entry name" value="ZINC FINGER PROTEIN 200"/>
    <property type="match status" value="1"/>
</dbReference>
<dbReference type="Pfam" id="PF12874">
    <property type="entry name" value="zf-met"/>
    <property type="match status" value="1"/>
</dbReference>
<dbReference type="Gene3D" id="3.30.160.60">
    <property type="entry name" value="Classic Zinc Finger"/>
    <property type="match status" value="3"/>
</dbReference>
<feature type="domain" description="C2H2-type" evidence="10">
    <location>
        <begin position="48"/>
        <end position="75"/>
    </location>
</feature>
<evidence type="ECO:0000256" key="4">
    <source>
        <dbReference type="ARBA" id="ARBA00022771"/>
    </source>
</evidence>
<keyword evidence="5" id="KW-0862">Zinc</keyword>
<dbReference type="AlphaFoldDB" id="A0AAV1LAG2"/>
<protein>
    <recommendedName>
        <fullName evidence="10">C2H2-type domain-containing protein</fullName>
    </recommendedName>
</protein>
<evidence type="ECO:0000259" key="10">
    <source>
        <dbReference type="PROSITE" id="PS50157"/>
    </source>
</evidence>
<sequence length="280" mass="33822">MKEDIRKQLGKKLNRNKYYCCTCERNIIGTSYKFKCHIYTHNKLSARFTCEFCLKQFYRSDTYIRHLKVHESKMHQDTNVKCAQKIYICDVCSKSYMNKSNFIKHFRVHDSTFRPPHSQFCCKVCGIEYCENRLLVRHIRKTHFNFQAKESLHEKKLPNETWVEKVIQSDAYVEMTKITDNVIAIKRCIQINSEHKIKENGNSKTTDNKALYPEVKHYSEVVCNYCQKTMLKKSLLNHIREKHLKVRKFKCDTCNYKFNRRYQWINHTCGRYKQKPRREL</sequence>
<name>A0AAV1LAG2_9NEOP</name>
<dbReference type="PANTHER" id="PTHR47772:SF13">
    <property type="entry name" value="GASTRULA ZINC FINGER PROTEIN XLCGF49.1-LIKE-RELATED"/>
    <property type="match status" value="1"/>
</dbReference>
<dbReference type="Pfam" id="PF00096">
    <property type="entry name" value="zf-C2H2"/>
    <property type="match status" value="2"/>
</dbReference>
<organism evidence="11 12">
    <name type="scientific">Parnassius mnemosyne</name>
    <name type="common">clouded apollo</name>
    <dbReference type="NCBI Taxonomy" id="213953"/>
    <lineage>
        <taxon>Eukaryota</taxon>
        <taxon>Metazoa</taxon>
        <taxon>Ecdysozoa</taxon>
        <taxon>Arthropoda</taxon>
        <taxon>Hexapoda</taxon>
        <taxon>Insecta</taxon>
        <taxon>Pterygota</taxon>
        <taxon>Neoptera</taxon>
        <taxon>Endopterygota</taxon>
        <taxon>Lepidoptera</taxon>
        <taxon>Glossata</taxon>
        <taxon>Ditrysia</taxon>
        <taxon>Papilionoidea</taxon>
        <taxon>Papilionidae</taxon>
        <taxon>Parnassiinae</taxon>
        <taxon>Parnassini</taxon>
        <taxon>Parnassius</taxon>
        <taxon>Driopa</taxon>
    </lineage>
</organism>
<proteinExistence type="predicted"/>
<evidence type="ECO:0000256" key="6">
    <source>
        <dbReference type="ARBA" id="ARBA00023015"/>
    </source>
</evidence>
<evidence type="ECO:0000313" key="11">
    <source>
        <dbReference type="EMBL" id="CAK1592288.1"/>
    </source>
</evidence>
<keyword evidence="3" id="KW-0677">Repeat</keyword>
<evidence type="ECO:0000313" key="12">
    <source>
        <dbReference type="Proteomes" id="UP001314205"/>
    </source>
</evidence>
<evidence type="ECO:0000256" key="8">
    <source>
        <dbReference type="ARBA" id="ARBA00023242"/>
    </source>
</evidence>
<dbReference type="SUPFAM" id="SSF57667">
    <property type="entry name" value="beta-beta-alpha zinc fingers"/>
    <property type="match status" value="3"/>
</dbReference>
<keyword evidence="6" id="KW-0805">Transcription regulation</keyword>
<dbReference type="InterPro" id="IPR036236">
    <property type="entry name" value="Znf_C2H2_sf"/>
</dbReference>
<dbReference type="EMBL" id="CAVLGL010000087">
    <property type="protein sequence ID" value="CAK1592288.1"/>
    <property type="molecule type" value="Genomic_DNA"/>
</dbReference>
<keyword evidence="12" id="KW-1185">Reference proteome</keyword>
<keyword evidence="7" id="KW-0804">Transcription</keyword>
<evidence type="ECO:0000256" key="7">
    <source>
        <dbReference type="ARBA" id="ARBA00023163"/>
    </source>
</evidence>
<dbReference type="GO" id="GO:0008270">
    <property type="term" value="F:zinc ion binding"/>
    <property type="evidence" value="ECO:0007669"/>
    <property type="project" value="UniProtKB-KW"/>
</dbReference>
<feature type="domain" description="C2H2-type" evidence="10">
    <location>
        <begin position="87"/>
        <end position="109"/>
    </location>
</feature>
<feature type="domain" description="C2H2-type" evidence="10">
    <location>
        <begin position="120"/>
        <end position="148"/>
    </location>
</feature>
<evidence type="ECO:0000256" key="9">
    <source>
        <dbReference type="PROSITE-ProRule" id="PRU00042"/>
    </source>
</evidence>
<gene>
    <name evidence="11" type="ORF">PARMNEM_LOCUS12292</name>
</gene>
<accession>A0AAV1LAG2</accession>
<evidence type="ECO:0000256" key="3">
    <source>
        <dbReference type="ARBA" id="ARBA00022737"/>
    </source>
</evidence>
<keyword evidence="8" id="KW-0539">Nucleus</keyword>
<comment type="caution">
    <text evidence="11">The sequence shown here is derived from an EMBL/GenBank/DDBJ whole genome shotgun (WGS) entry which is preliminary data.</text>
</comment>
<dbReference type="InterPro" id="IPR013087">
    <property type="entry name" value="Znf_C2H2_type"/>
</dbReference>
<dbReference type="GO" id="GO:0005634">
    <property type="term" value="C:nucleus"/>
    <property type="evidence" value="ECO:0007669"/>
    <property type="project" value="UniProtKB-SubCell"/>
</dbReference>
<dbReference type="InterPro" id="IPR050636">
    <property type="entry name" value="C2H2-ZF_domain-containing"/>
</dbReference>
<evidence type="ECO:0000256" key="1">
    <source>
        <dbReference type="ARBA" id="ARBA00004123"/>
    </source>
</evidence>
<evidence type="ECO:0000256" key="2">
    <source>
        <dbReference type="ARBA" id="ARBA00022723"/>
    </source>
</evidence>
<comment type="subcellular location">
    <subcellularLocation>
        <location evidence="1">Nucleus</location>
    </subcellularLocation>
</comment>
<keyword evidence="4 9" id="KW-0863">Zinc-finger</keyword>
<dbReference type="PROSITE" id="PS50157">
    <property type="entry name" value="ZINC_FINGER_C2H2_2"/>
    <property type="match status" value="3"/>
</dbReference>